<evidence type="ECO:0000256" key="1">
    <source>
        <dbReference type="ARBA" id="ARBA00000316"/>
    </source>
</evidence>
<dbReference type="EC" id="5.1.1.1" evidence="4 8"/>
<evidence type="ECO:0000256" key="2">
    <source>
        <dbReference type="ARBA" id="ARBA00001933"/>
    </source>
</evidence>
<dbReference type="Proteomes" id="UP000199698">
    <property type="component" value="Unassembled WGS sequence"/>
</dbReference>
<dbReference type="InterPro" id="IPR009006">
    <property type="entry name" value="Ala_racemase/Decarboxylase_C"/>
</dbReference>
<feature type="domain" description="Alanine racemase C-terminal" evidence="11">
    <location>
        <begin position="236"/>
        <end position="360"/>
    </location>
</feature>
<evidence type="ECO:0000256" key="8">
    <source>
        <dbReference type="HAMAP-Rule" id="MF_01201"/>
    </source>
</evidence>
<dbReference type="Pfam" id="PF00842">
    <property type="entry name" value="Ala_racemase_C"/>
    <property type="match status" value="1"/>
</dbReference>
<feature type="modified residue" description="N6-(pyridoxal phosphate)lysine" evidence="8 9">
    <location>
        <position position="34"/>
    </location>
</feature>
<dbReference type="OrthoDB" id="9813814at2"/>
<dbReference type="InterPro" id="IPR001608">
    <property type="entry name" value="Ala_racemase_N"/>
</dbReference>
<feature type="binding site" evidence="8 10">
    <location>
        <position position="305"/>
    </location>
    <ligand>
        <name>substrate</name>
    </ligand>
</feature>
<gene>
    <name evidence="12" type="ORF">GA0061080_10185</name>
</gene>
<dbReference type="HAMAP" id="MF_01201">
    <property type="entry name" value="Ala_racemase"/>
    <property type="match status" value="1"/>
</dbReference>
<dbReference type="GO" id="GO:0030632">
    <property type="term" value="P:D-alanine biosynthetic process"/>
    <property type="evidence" value="ECO:0007669"/>
    <property type="project" value="UniProtKB-UniRule"/>
</dbReference>
<evidence type="ECO:0000259" key="11">
    <source>
        <dbReference type="SMART" id="SM01005"/>
    </source>
</evidence>
<evidence type="ECO:0000313" key="12">
    <source>
        <dbReference type="EMBL" id="SCC03334.1"/>
    </source>
</evidence>
<feature type="active site" description="Proton acceptor; specific for L-alanine" evidence="8">
    <location>
        <position position="257"/>
    </location>
</feature>
<evidence type="ECO:0000256" key="7">
    <source>
        <dbReference type="ARBA" id="ARBA00037912"/>
    </source>
</evidence>
<dbReference type="AlphaFoldDB" id="A0A1C4B976"/>
<dbReference type="FunFam" id="2.40.37.10:FF:000002">
    <property type="entry name" value="Alanine racemase"/>
    <property type="match status" value="1"/>
</dbReference>
<dbReference type="GO" id="GO:0030170">
    <property type="term" value="F:pyridoxal phosphate binding"/>
    <property type="evidence" value="ECO:0007669"/>
    <property type="project" value="UniProtKB-UniRule"/>
</dbReference>
<reference evidence="13" key="1">
    <citation type="submission" date="2016-08" db="EMBL/GenBank/DDBJ databases">
        <authorList>
            <person name="Varghese N."/>
            <person name="Submissions Spin"/>
        </authorList>
    </citation>
    <scope>NUCLEOTIDE SEQUENCE [LARGE SCALE GENOMIC DNA]</scope>
    <source>
        <strain evidence="13">R-53144</strain>
    </source>
</reference>
<dbReference type="Gene3D" id="2.40.37.10">
    <property type="entry name" value="Lyase, Ornithine Decarboxylase, Chain A, domain 1"/>
    <property type="match status" value="1"/>
</dbReference>
<dbReference type="EMBL" id="FMBA01000018">
    <property type="protein sequence ID" value="SCC03334.1"/>
    <property type="molecule type" value="Genomic_DNA"/>
</dbReference>
<dbReference type="NCBIfam" id="TIGR00492">
    <property type="entry name" value="alr"/>
    <property type="match status" value="1"/>
</dbReference>
<dbReference type="UniPathway" id="UPA00042">
    <property type="reaction ID" value="UER00497"/>
</dbReference>
<dbReference type="GO" id="GO:0008784">
    <property type="term" value="F:alanine racemase activity"/>
    <property type="evidence" value="ECO:0007669"/>
    <property type="project" value="UniProtKB-UniRule"/>
</dbReference>
<name>A0A1C4B976_9GAMM</name>
<evidence type="ECO:0000313" key="13">
    <source>
        <dbReference type="Proteomes" id="UP000199698"/>
    </source>
</evidence>
<evidence type="ECO:0000256" key="4">
    <source>
        <dbReference type="ARBA" id="ARBA00013089"/>
    </source>
</evidence>
<accession>A0A1C4B976</accession>
<evidence type="ECO:0000256" key="9">
    <source>
        <dbReference type="PIRSR" id="PIRSR600821-50"/>
    </source>
</evidence>
<evidence type="ECO:0000256" key="6">
    <source>
        <dbReference type="ARBA" id="ARBA00023235"/>
    </source>
</evidence>
<dbReference type="InterPro" id="IPR011079">
    <property type="entry name" value="Ala_racemase_C"/>
</dbReference>
<protein>
    <recommendedName>
        <fullName evidence="4 8">Alanine racemase</fullName>
        <ecNumber evidence="4 8">5.1.1.1</ecNumber>
    </recommendedName>
</protein>
<keyword evidence="6 8" id="KW-0413">Isomerase</keyword>
<sequence>MSIAVVEVNRQAVIHNVEYLKKMAPNSQLVAIIKANAYSHGSEEIAQLLHDKVNYFGVSRFIEAMQLRNNGINTPILALEGFFPHDDLDYFIDFNIQPAIHSKWQIDMLQTSLREDQITTWFKLDTGMHRLGFCPDEAKAEFYRLASCSVVCKPINIMSHFSSADDLTSKQTLKQIELFDQFIDSIDDKSLIGKCSIAASGGILAWPEAQRDVVRQGIALYGVSPFDEPIAELQPAMTFKSELIAVRKHKKGESVGYGQIWCSQQDTLLGVVAMGYGDGYPRNIPENTPVLINGRKVPIVGRVSMDMIVVDLGINSLEKPGDEVIFWGSELPVEEIAKHTGISAYELITRLTSRAKIHYIDKLNYD</sequence>
<dbReference type="SUPFAM" id="SSF51419">
    <property type="entry name" value="PLP-binding barrel"/>
    <property type="match status" value="1"/>
</dbReference>
<keyword evidence="5 8" id="KW-0663">Pyridoxal phosphate</keyword>
<comment type="pathway">
    <text evidence="7 8">Amino-acid biosynthesis; D-alanine biosynthesis; D-alanine from L-alanine: step 1/1.</text>
</comment>
<organism evidence="12 13">
    <name type="scientific">Gilliamella intestini</name>
    <dbReference type="NCBI Taxonomy" id="1798183"/>
    <lineage>
        <taxon>Bacteria</taxon>
        <taxon>Pseudomonadati</taxon>
        <taxon>Pseudomonadota</taxon>
        <taxon>Gammaproteobacteria</taxon>
        <taxon>Orbales</taxon>
        <taxon>Orbaceae</taxon>
        <taxon>Gilliamella</taxon>
    </lineage>
</organism>
<comment type="catalytic activity">
    <reaction evidence="1 8">
        <text>L-alanine = D-alanine</text>
        <dbReference type="Rhea" id="RHEA:20249"/>
        <dbReference type="ChEBI" id="CHEBI:57416"/>
        <dbReference type="ChEBI" id="CHEBI:57972"/>
        <dbReference type="EC" id="5.1.1.1"/>
    </reaction>
</comment>
<dbReference type="PANTHER" id="PTHR30511">
    <property type="entry name" value="ALANINE RACEMASE"/>
    <property type="match status" value="1"/>
</dbReference>
<dbReference type="GO" id="GO:0005829">
    <property type="term" value="C:cytosol"/>
    <property type="evidence" value="ECO:0007669"/>
    <property type="project" value="TreeGrafter"/>
</dbReference>
<dbReference type="STRING" id="1798183.GA0061080_10185"/>
<evidence type="ECO:0000256" key="10">
    <source>
        <dbReference type="PIRSR" id="PIRSR600821-52"/>
    </source>
</evidence>
<comment type="function">
    <text evidence="8">Catalyzes the interconversion of L-alanine and D-alanine. May also act on other amino acids.</text>
</comment>
<dbReference type="Gene3D" id="3.20.20.10">
    <property type="entry name" value="Alanine racemase"/>
    <property type="match status" value="1"/>
</dbReference>
<comment type="similarity">
    <text evidence="3 8">Belongs to the alanine racemase family.</text>
</comment>
<dbReference type="PRINTS" id="PR00992">
    <property type="entry name" value="ALARACEMASE"/>
</dbReference>
<dbReference type="InterPro" id="IPR029066">
    <property type="entry name" value="PLP-binding_barrel"/>
</dbReference>
<dbReference type="Pfam" id="PF01168">
    <property type="entry name" value="Ala_racemase_N"/>
    <property type="match status" value="1"/>
</dbReference>
<feature type="binding site" evidence="8 10">
    <location>
        <position position="130"/>
    </location>
    <ligand>
        <name>substrate</name>
    </ligand>
</feature>
<feature type="active site" description="Proton acceptor; specific for D-alanine" evidence="8">
    <location>
        <position position="34"/>
    </location>
</feature>
<dbReference type="SUPFAM" id="SSF50621">
    <property type="entry name" value="Alanine racemase C-terminal domain-like"/>
    <property type="match status" value="1"/>
</dbReference>
<dbReference type="SMART" id="SM01005">
    <property type="entry name" value="Ala_racemase_C"/>
    <property type="match status" value="1"/>
</dbReference>
<comment type="cofactor">
    <cofactor evidence="2 8 9">
        <name>pyridoxal 5'-phosphate</name>
        <dbReference type="ChEBI" id="CHEBI:597326"/>
    </cofactor>
</comment>
<dbReference type="InterPro" id="IPR000821">
    <property type="entry name" value="Ala_racemase"/>
</dbReference>
<proteinExistence type="inferred from homology"/>
<dbReference type="PANTHER" id="PTHR30511:SF4">
    <property type="entry name" value="ALANINE RACEMASE, BIOSYNTHETIC"/>
    <property type="match status" value="1"/>
</dbReference>
<keyword evidence="13" id="KW-1185">Reference proteome</keyword>
<evidence type="ECO:0000256" key="3">
    <source>
        <dbReference type="ARBA" id="ARBA00007880"/>
    </source>
</evidence>
<dbReference type="RefSeq" id="WP_091122713.1">
    <property type="nucleotide sequence ID" value="NZ_FMBA01000018.1"/>
</dbReference>
<evidence type="ECO:0000256" key="5">
    <source>
        <dbReference type="ARBA" id="ARBA00022898"/>
    </source>
</evidence>
<dbReference type="FunFam" id="3.20.20.10:FF:000002">
    <property type="entry name" value="Alanine racemase"/>
    <property type="match status" value="1"/>
</dbReference>